<organism evidence="2 3">
    <name type="scientific">Pseudomonas extremaustralis</name>
    <dbReference type="NCBI Taxonomy" id="359110"/>
    <lineage>
        <taxon>Bacteria</taxon>
        <taxon>Pseudomonadati</taxon>
        <taxon>Pseudomonadota</taxon>
        <taxon>Gammaproteobacteria</taxon>
        <taxon>Pseudomonadales</taxon>
        <taxon>Pseudomonadaceae</taxon>
        <taxon>Pseudomonas</taxon>
    </lineage>
</organism>
<proteinExistence type="predicted"/>
<sequence length="317" mass="32587">MHPLKKPTATNALLLMTLLGAATWVQAAPVAGTVIHLSGPLFVKKLDGSMRVLGEQSGVEVGDTLSTQGKGYAQVRLRDDSLLTLQPGTVLSVDTFAYDAALPAADALVFTLKHGGLRSDGGLLGKRSQDRSTLITPNGRIGLQSASVVVYYQPAAVVATRASSRLKSLAVGLASSAGQADASYTAFVAAVSARYVYRLGNVLASAESWAAQGSASLVQVATEFASVLPAPLAPSSPPPGLFVQVLDGVINLTNGGGTQSFMAGQFGFTPSNMTPPVLVPKNPGISFTLPTTFLLPSGAPDATRQVSVPAAVDCQVR</sequence>
<dbReference type="Proteomes" id="UP000182858">
    <property type="component" value="Chromosome I"/>
</dbReference>
<feature type="signal peptide" evidence="1">
    <location>
        <begin position="1"/>
        <end position="27"/>
    </location>
</feature>
<evidence type="ECO:0000256" key="1">
    <source>
        <dbReference type="SAM" id="SignalP"/>
    </source>
</evidence>
<evidence type="ECO:0000313" key="2">
    <source>
        <dbReference type="EMBL" id="SDE84823.1"/>
    </source>
</evidence>
<gene>
    <name evidence="2" type="ORF">SAMN05216591_1149</name>
</gene>
<evidence type="ECO:0008006" key="4">
    <source>
        <dbReference type="Google" id="ProtNLM"/>
    </source>
</evidence>
<dbReference type="EMBL" id="LT629689">
    <property type="protein sequence ID" value="SDE84823.1"/>
    <property type="molecule type" value="Genomic_DNA"/>
</dbReference>
<accession>A0ABY0N1R7</accession>
<name>A0ABY0N1R7_9PSED</name>
<keyword evidence="3" id="KW-1185">Reference proteome</keyword>
<reference evidence="2 3" key="1">
    <citation type="submission" date="2016-10" db="EMBL/GenBank/DDBJ databases">
        <authorList>
            <person name="Varghese N."/>
            <person name="Submissions S."/>
        </authorList>
    </citation>
    <scope>NUCLEOTIDE SEQUENCE [LARGE SCALE GENOMIC DNA]</scope>
    <source>
        <strain evidence="2 3">DSM 17835</strain>
    </source>
</reference>
<keyword evidence="1" id="KW-0732">Signal</keyword>
<protein>
    <recommendedName>
        <fullName evidence="4">FecR protein domain-containing protein</fullName>
    </recommendedName>
</protein>
<feature type="chain" id="PRO_5045463597" description="FecR protein domain-containing protein" evidence="1">
    <location>
        <begin position="28"/>
        <end position="317"/>
    </location>
</feature>
<evidence type="ECO:0000313" key="3">
    <source>
        <dbReference type="Proteomes" id="UP000182858"/>
    </source>
</evidence>